<reference evidence="1" key="2">
    <citation type="submission" date="2024-02" db="EMBL/GenBank/DDBJ databases">
        <title>The Genome Sequence of Enterococcus diestrammenae JM9A.</title>
        <authorList>
            <person name="Earl A."/>
            <person name="Manson A."/>
            <person name="Gilmore M."/>
            <person name="Sanders J."/>
            <person name="Shea T."/>
            <person name="Howe W."/>
            <person name="Livny J."/>
            <person name="Cuomo C."/>
            <person name="Neafsey D."/>
            <person name="Birren B."/>
        </authorList>
    </citation>
    <scope>NUCLEOTIDE SEQUENCE</scope>
    <source>
        <strain evidence="1">JM9A</strain>
    </source>
</reference>
<dbReference type="Pfam" id="PF04439">
    <property type="entry name" value="Adenyl_transf"/>
    <property type="match status" value="1"/>
</dbReference>
<dbReference type="PIRSF" id="PIRSF000812">
    <property type="entry name" value="AAD"/>
    <property type="match status" value="1"/>
</dbReference>
<reference evidence="1" key="1">
    <citation type="submission" date="2016-06" db="EMBL/GenBank/DDBJ databases">
        <authorList>
            <person name="Van Tyne D."/>
        </authorList>
    </citation>
    <scope>NUCLEOTIDE SEQUENCE</scope>
    <source>
        <strain evidence="1">JM9A</strain>
    </source>
</reference>
<evidence type="ECO:0000313" key="2">
    <source>
        <dbReference type="Proteomes" id="UP001429357"/>
    </source>
</evidence>
<dbReference type="RefSeq" id="WP_161868564.1">
    <property type="nucleotide sequence ID" value="NZ_MAEI02000001.1"/>
</dbReference>
<evidence type="ECO:0000313" key="1">
    <source>
        <dbReference type="EMBL" id="MEO1781854.1"/>
    </source>
</evidence>
<dbReference type="Gene3D" id="3.30.460.10">
    <property type="entry name" value="Beta Polymerase, domain 2"/>
    <property type="match status" value="1"/>
</dbReference>
<dbReference type="SUPFAM" id="SSF81631">
    <property type="entry name" value="PAP/OAS1 substrate-binding domain"/>
    <property type="match status" value="1"/>
</dbReference>
<proteinExistence type="predicted"/>
<dbReference type="Proteomes" id="UP001429357">
    <property type="component" value="Unassembled WGS sequence"/>
</dbReference>
<protein>
    <submittedName>
        <fullName evidence="1">Aminoglycoside 6-adenylyltransferase</fullName>
    </submittedName>
</protein>
<accession>A0ABV0F1C2</accession>
<comment type="caution">
    <text evidence="1">The sequence shown here is derived from an EMBL/GenBank/DDBJ whole genome shotgun (WGS) entry which is preliminary data.</text>
</comment>
<sequence length="292" mass="34038">MRSEAEMMRLILSVAENLPQVDAVALEGSRMNQQAPLDIFQDFDVVYLVNDKEALLAERSWLQAFGPVLIQQTPEESELFPATLGERFTFLMLFEDGNRIDLTLCPYSELPVLLEDDPFIKVLWDPKEVMPQFPAPSDAKFWLQKPTQGVFEDCCNEFWWVTTYVVKGLCRQELMYATDHLYTICQEELLRMLSWQVGLTTGWNQSLGKNYKYLTKQLDEETNRQLFAMRNFTSYENIWQSLVLTQKLFDKVARNNAAKLGYQYDDQTVAKVLAYTHKWYNNQESIQRGASE</sequence>
<dbReference type="Gene3D" id="1.20.120.330">
    <property type="entry name" value="Nucleotidyltransferases domain 2"/>
    <property type="match status" value="1"/>
</dbReference>
<dbReference type="EMBL" id="MAEI02000001">
    <property type="protein sequence ID" value="MEO1781854.1"/>
    <property type="molecule type" value="Genomic_DNA"/>
</dbReference>
<gene>
    <name evidence="1" type="ORF">BAU18_001443</name>
</gene>
<dbReference type="InterPro" id="IPR043519">
    <property type="entry name" value="NT_sf"/>
</dbReference>
<name>A0ABV0F1C2_9ENTE</name>
<dbReference type="SUPFAM" id="SSF81301">
    <property type="entry name" value="Nucleotidyltransferase"/>
    <property type="match status" value="1"/>
</dbReference>
<organism evidence="1 2">
    <name type="scientific">Enterococcus diestrammenae</name>
    <dbReference type="NCBI Taxonomy" id="1155073"/>
    <lineage>
        <taxon>Bacteria</taxon>
        <taxon>Bacillati</taxon>
        <taxon>Bacillota</taxon>
        <taxon>Bacilli</taxon>
        <taxon>Lactobacillales</taxon>
        <taxon>Enterococcaceae</taxon>
        <taxon>Enterococcus</taxon>
    </lineage>
</organism>
<keyword evidence="2" id="KW-1185">Reference proteome</keyword>
<dbReference type="InterPro" id="IPR007530">
    <property type="entry name" value="Aminoglycoside_adenylylTfrase"/>
</dbReference>